<dbReference type="PRINTS" id="PR00080">
    <property type="entry name" value="SDRFAMILY"/>
</dbReference>
<dbReference type="AlphaFoldDB" id="A0A401YK07"/>
<evidence type="ECO:0000256" key="2">
    <source>
        <dbReference type="ARBA" id="ARBA00023002"/>
    </source>
</evidence>
<dbReference type="FunFam" id="3.40.50.720:FF:000084">
    <property type="entry name" value="Short-chain dehydrogenase reductase"/>
    <property type="match status" value="1"/>
</dbReference>
<organism evidence="4 5">
    <name type="scientific">Embleya hyalina</name>
    <dbReference type="NCBI Taxonomy" id="516124"/>
    <lineage>
        <taxon>Bacteria</taxon>
        <taxon>Bacillati</taxon>
        <taxon>Actinomycetota</taxon>
        <taxon>Actinomycetes</taxon>
        <taxon>Kitasatosporales</taxon>
        <taxon>Streptomycetaceae</taxon>
        <taxon>Embleya</taxon>
    </lineage>
</organism>
<feature type="domain" description="Ketoreductase" evidence="3">
    <location>
        <begin position="7"/>
        <end position="177"/>
    </location>
</feature>
<sequence length="256" mass="26832">MRGLIGKRVLVSGGSSGIGLAAARRFLEEGCRVLVSGLDPAEVNEAVADLRPLGEVSGLAVDVSHEPDVTALVEAAVRELGGIDVLANNAGIAWREPFLEITPEHFDRMLAVNLRGMFLVGQAVGRHMVERGGGGGVIVNMSSTNGIAGEEDYAHYNASKGGVLLLGKTMAVELGRYGIRVNTLCPGYIRTPLNASIAGAMTDPDFESTYITTRIPLSRAGRPEDVAAAYAFLASEDAAFIHGTELVVDGGQLAIM</sequence>
<dbReference type="PANTHER" id="PTHR42760">
    <property type="entry name" value="SHORT-CHAIN DEHYDROGENASES/REDUCTASES FAMILY MEMBER"/>
    <property type="match status" value="1"/>
</dbReference>
<evidence type="ECO:0000313" key="5">
    <source>
        <dbReference type="Proteomes" id="UP000286931"/>
    </source>
</evidence>
<dbReference type="SMART" id="SM00822">
    <property type="entry name" value="PKS_KR"/>
    <property type="match status" value="1"/>
</dbReference>
<dbReference type="RefSeq" id="WP_126637050.1">
    <property type="nucleotide sequence ID" value="NZ_BIFH01000016.1"/>
</dbReference>
<dbReference type="Proteomes" id="UP000286931">
    <property type="component" value="Unassembled WGS sequence"/>
</dbReference>
<dbReference type="InterPro" id="IPR002347">
    <property type="entry name" value="SDR_fam"/>
</dbReference>
<protein>
    <submittedName>
        <fullName evidence="4">Gluconate 5-dehydrogenase</fullName>
    </submittedName>
</protein>
<comment type="similarity">
    <text evidence="1">Belongs to the short-chain dehydrogenases/reductases (SDR) family.</text>
</comment>
<evidence type="ECO:0000256" key="1">
    <source>
        <dbReference type="ARBA" id="ARBA00006484"/>
    </source>
</evidence>
<dbReference type="InterPro" id="IPR036291">
    <property type="entry name" value="NAD(P)-bd_dom_sf"/>
</dbReference>
<dbReference type="EMBL" id="BIFH01000016">
    <property type="protein sequence ID" value="GCD94926.1"/>
    <property type="molecule type" value="Genomic_DNA"/>
</dbReference>
<dbReference type="Gene3D" id="3.40.50.720">
    <property type="entry name" value="NAD(P)-binding Rossmann-like Domain"/>
    <property type="match status" value="1"/>
</dbReference>
<comment type="caution">
    <text evidence="4">The sequence shown here is derived from an EMBL/GenBank/DDBJ whole genome shotgun (WGS) entry which is preliminary data.</text>
</comment>
<dbReference type="GO" id="GO:0016616">
    <property type="term" value="F:oxidoreductase activity, acting on the CH-OH group of donors, NAD or NADP as acceptor"/>
    <property type="evidence" value="ECO:0007669"/>
    <property type="project" value="TreeGrafter"/>
</dbReference>
<proteinExistence type="inferred from homology"/>
<keyword evidence="5" id="KW-1185">Reference proteome</keyword>
<dbReference type="PROSITE" id="PS00061">
    <property type="entry name" value="ADH_SHORT"/>
    <property type="match status" value="1"/>
</dbReference>
<accession>A0A401YK07</accession>
<dbReference type="OrthoDB" id="517007at2"/>
<evidence type="ECO:0000259" key="3">
    <source>
        <dbReference type="SMART" id="SM00822"/>
    </source>
</evidence>
<name>A0A401YK07_9ACTN</name>
<reference evidence="4 5" key="1">
    <citation type="submission" date="2018-12" db="EMBL/GenBank/DDBJ databases">
        <title>Draft genome sequence of Embleya hyalina NBRC 13850T.</title>
        <authorList>
            <person name="Komaki H."/>
            <person name="Hosoyama A."/>
            <person name="Kimura A."/>
            <person name="Ichikawa N."/>
            <person name="Tamura T."/>
        </authorList>
    </citation>
    <scope>NUCLEOTIDE SEQUENCE [LARGE SCALE GENOMIC DNA]</scope>
    <source>
        <strain evidence="4 5">NBRC 13850</strain>
    </source>
</reference>
<dbReference type="CDD" id="cd05233">
    <property type="entry name" value="SDR_c"/>
    <property type="match status" value="1"/>
</dbReference>
<evidence type="ECO:0000313" key="4">
    <source>
        <dbReference type="EMBL" id="GCD94926.1"/>
    </source>
</evidence>
<gene>
    <name evidence="4" type="ORF">EHYA_02595</name>
</gene>
<dbReference type="InterPro" id="IPR020904">
    <property type="entry name" value="Sc_DH/Rdtase_CS"/>
</dbReference>
<dbReference type="InterPro" id="IPR057326">
    <property type="entry name" value="KR_dom"/>
</dbReference>
<dbReference type="NCBIfam" id="NF005559">
    <property type="entry name" value="PRK07231.1"/>
    <property type="match status" value="1"/>
</dbReference>
<dbReference type="SUPFAM" id="SSF51735">
    <property type="entry name" value="NAD(P)-binding Rossmann-fold domains"/>
    <property type="match status" value="1"/>
</dbReference>
<dbReference type="Pfam" id="PF13561">
    <property type="entry name" value="adh_short_C2"/>
    <property type="match status" value="1"/>
</dbReference>
<keyword evidence="2" id="KW-0560">Oxidoreductase</keyword>
<dbReference type="PRINTS" id="PR00081">
    <property type="entry name" value="GDHRDH"/>
</dbReference>